<accession>A0A0N0NR13</accession>
<evidence type="ECO:0000256" key="3">
    <source>
        <dbReference type="ARBA" id="ARBA00023242"/>
    </source>
</evidence>
<keyword evidence="1" id="KW-0805">Transcription regulation</keyword>
<feature type="region of interest" description="Disordered" evidence="4">
    <location>
        <begin position="65"/>
        <end position="101"/>
    </location>
</feature>
<dbReference type="STRING" id="1664694.A0A0N0NR13"/>
<feature type="compositionally biased region" description="Polar residues" evidence="4">
    <location>
        <begin position="137"/>
        <end position="159"/>
    </location>
</feature>
<proteinExistence type="predicted"/>
<name>A0A0N0NR13_9EURO</name>
<keyword evidence="3" id="KW-0539">Nucleus</keyword>
<comment type="caution">
    <text evidence="6">The sequence shown here is derived from an EMBL/GenBank/DDBJ whole genome shotgun (WGS) entry which is preliminary data.</text>
</comment>
<feature type="compositionally biased region" description="Low complexity" evidence="4">
    <location>
        <begin position="22"/>
        <end position="35"/>
    </location>
</feature>
<keyword evidence="2" id="KW-0804">Transcription</keyword>
<dbReference type="PROSITE" id="PS51516">
    <property type="entry name" value="SOX_C"/>
    <property type="match status" value="1"/>
</dbReference>
<dbReference type="Proteomes" id="UP000038010">
    <property type="component" value="Unassembled WGS sequence"/>
</dbReference>
<dbReference type="AlphaFoldDB" id="A0A0N0NR13"/>
<evidence type="ECO:0000256" key="1">
    <source>
        <dbReference type="ARBA" id="ARBA00023015"/>
    </source>
</evidence>
<dbReference type="VEuPathDB" id="FungiDB:AB675_8817"/>
<evidence type="ECO:0000313" key="6">
    <source>
        <dbReference type="EMBL" id="KPI44561.1"/>
    </source>
</evidence>
<evidence type="ECO:0000256" key="4">
    <source>
        <dbReference type="SAM" id="MobiDB-lite"/>
    </source>
</evidence>
<evidence type="ECO:0000259" key="5">
    <source>
        <dbReference type="PROSITE" id="PS51516"/>
    </source>
</evidence>
<gene>
    <name evidence="6" type="ORF">AB675_8817</name>
</gene>
<feature type="domain" description="Sox C-terminal" evidence="5">
    <location>
        <begin position="123"/>
        <end position="219"/>
    </location>
</feature>
<protein>
    <recommendedName>
        <fullName evidence="5">Sox C-terminal domain-containing protein</fullName>
    </recommendedName>
</protein>
<reference evidence="6 7" key="1">
    <citation type="submission" date="2015-06" db="EMBL/GenBank/DDBJ databases">
        <title>Draft genome of the ant-associated black yeast Phialophora attae CBS 131958.</title>
        <authorList>
            <person name="Moreno L.F."/>
            <person name="Stielow B.J."/>
            <person name="de Hoog S."/>
            <person name="Vicente V.A."/>
            <person name="Weiss V.A."/>
            <person name="de Vries M."/>
            <person name="Cruz L.M."/>
            <person name="Souza E.M."/>
        </authorList>
    </citation>
    <scope>NUCLEOTIDE SEQUENCE [LARGE SCALE GENOMIC DNA]</scope>
    <source>
        <strain evidence="6 7">CBS 131958</strain>
    </source>
</reference>
<dbReference type="GeneID" id="28741176"/>
<feature type="region of interest" description="Disordered" evidence="4">
    <location>
        <begin position="1"/>
        <end position="53"/>
    </location>
</feature>
<evidence type="ECO:0000256" key="2">
    <source>
        <dbReference type="ARBA" id="ARBA00023163"/>
    </source>
</evidence>
<keyword evidence="7" id="KW-1185">Reference proteome</keyword>
<dbReference type="InterPro" id="IPR021934">
    <property type="entry name" value="Sox_C"/>
</dbReference>
<dbReference type="RefSeq" id="XP_018004524.1">
    <property type="nucleotide sequence ID" value="XM_018149296.1"/>
</dbReference>
<feature type="compositionally biased region" description="Polar residues" evidence="4">
    <location>
        <begin position="85"/>
        <end position="101"/>
    </location>
</feature>
<dbReference type="EMBL" id="LFJN01000003">
    <property type="protein sequence ID" value="KPI44561.1"/>
    <property type="molecule type" value="Genomic_DNA"/>
</dbReference>
<feature type="region of interest" description="Disordered" evidence="4">
    <location>
        <begin position="137"/>
        <end position="164"/>
    </location>
</feature>
<evidence type="ECO:0000313" key="7">
    <source>
        <dbReference type="Proteomes" id="UP000038010"/>
    </source>
</evidence>
<organism evidence="6 7">
    <name type="scientific">Cyphellophora attinorum</name>
    <dbReference type="NCBI Taxonomy" id="1664694"/>
    <lineage>
        <taxon>Eukaryota</taxon>
        <taxon>Fungi</taxon>
        <taxon>Dikarya</taxon>
        <taxon>Ascomycota</taxon>
        <taxon>Pezizomycotina</taxon>
        <taxon>Eurotiomycetes</taxon>
        <taxon>Chaetothyriomycetidae</taxon>
        <taxon>Chaetothyriales</taxon>
        <taxon>Cyphellophoraceae</taxon>
        <taxon>Cyphellophora</taxon>
    </lineage>
</organism>
<sequence>MDDRMDKAARTRQANEMGIYASSSSSGSPGSWDSPPTEDNMSVRDSSPFGDMAFFGVPPNNNLTLATDTSSFPPDMFTFTPPESPQFSTGNHPSPAQASPANSQIIELHQELSQASQMMDEGHLLPAQPRQVMASPNLHNAATGRPNTQSLPALSQTSSSPPPEMVAFDFADMPMTSNMVSAGLTQPDKPDDRNEFDAFLDYGYAGTDMMGDESFFAMS</sequence>